<organism evidence="2 3">
    <name type="scientific">Roseateles aquae</name>
    <dbReference type="NCBI Taxonomy" id="3077235"/>
    <lineage>
        <taxon>Bacteria</taxon>
        <taxon>Pseudomonadati</taxon>
        <taxon>Pseudomonadota</taxon>
        <taxon>Betaproteobacteria</taxon>
        <taxon>Burkholderiales</taxon>
        <taxon>Sphaerotilaceae</taxon>
        <taxon>Roseateles</taxon>
    </lineage>
</organism>
<comment type="caution">
    <text evidence="2">The sequence shown here is derived from an EMBL/GenBank/DDBJ whole genome shotgun (WGS) entry which is preliminary data.</text>
</comment>
<feature type="transmembrane region" description="Helical" evidence="1">
    <location>
        <begin position="84"/>
        <end position="104"/>
    </location>
</feature>
<sequence>MSNKLVWWGYAVELLATALTVTCLSLWFQPNAVVAFVRIAAIDIATLFCAVMLAAALAFLWSFYTKADTPFYRWLEERGAFNVYLSGTVYTIAVSFTTTAALIVAKYVEGLAIGLIATFMLVLSILNLYSLVYNVAGIMRLNAKFNSIARDM</sequence>
<evidence type="ECO:0000313" key="2">
    <source>
        <dbReference type="EMBL" id="MDT8999988.1"/>
    </source>
</evidence>
<reference evidence="2" key="1">
    <citation type="submission" date="2023-09" db="EMBL/GenBank/DDBJ databases">
        <title>Paucibacter sp. APW11 Genome sequencing and assembly.</title>
        <authorList>
            <person name="Kim I."/>
        </authorList>
    </citation>
    <scope>NUCLEOTIDE SEQUENCE</scope>
    <source>
        <strain evidence="2">APW11</strain>
    </source>
</reference>
<evidence type="ECO:0008006" key="4">
    <source>
        <dbReference type="Google" id="ProtNLM"/>
    </source>
</evidence>
<protein>
    <recommendedName>
        <fullName evidence="4">GtrA-like protein domain-containing protein</fullName>
    </recommendedName>
</protein>
<keyword evidence="1" id="KW-0472">Membrane</keyword>
<accession>A0ABU3PBU0</accession>
<keyword evidence="1" id="KW-1133">Transmembrane helix</keyword>
<dbReference type="Proteomes" id="UP001246372">
    <property type="component" value="Unassembled WGS sequence"/>
</dbReference>
<feature type="transmembrane region" description="Helical" evidence="1">
    <location>
        <begin position="6"/>
        <end position="28"/>
    </location>
</feature>
<evidence type="ECO:0000313" key="3">
    <source>
        <dbReference type="Proteomes" id="UP001246372"/>
    </source>
</evidence>
<keyword evidence="1" id="KW-0812">Transmembrane</keyword>
<dbReference type="RefSeq" id="WP_315650536.1">
    <property type="nucleotide sequence ID" value="NZ_JAVXZY010000004.1"/>
</dbReference>
<feature type="transmembrane region" description="Helical" evidence="1">
    <location>
        <begin position="111"/>
        <end position="132"/>
    </location>
</feature>
<dbReference type="EMBL" id="JAVXZY010000004">
    <property type="protein sequence ID" value="MDT8999988.1"/>
    <property type="molecule type" value="Genomic_DNA"/>
</dbReference>
<name>A0ABU3PBU0_9BURK</name>
<feature type="transmembrane region" description="Helical" evidence="1">
    <location>
        <begin position="40"/>
        <end position="64"/>
    </location>
</feature>
<gene>
    <name evidence="2" type="ORF">RQP53_12000</name>
</gene>
<evidence type="ECO:0000256" key="1">
    <source>
        <dbReference type="SAM" id="Phobius"/>
    </source>
</evidence>
<proteinExistence type="predicted"/>
<keyword evidence="3" id="KW-1185">Reference proteome</keyword>